<dbReference type="EMBL" id="FNFH01000006">
    <property type="protein sequence ID" value="SDK61707.1"/>
    <property type="molecule type" value="Genomic_DNA"/>
</dbReference>
<feature type="chain" id="PRO_5011678550" description="DUF4124 domain-containing protein" evidence="2">
    <location>
        <begin position="23"/>
        <end position="149"/>
    </location>
</feature>
<evidence type="ECO:0000256" key="2">
    <source>
        <dbReference type="SAM" id="SignalP"/>
    </source>
</evidence>
<feature type="region of interest" description="Disordered" evidence="1">
    <location>
        <begin position="35"/>
        <end position="96"/>
    </location>
</feature>
<accession>A0A1G9DD28</accession>
<feature type="domain" description="DUF4124" evidence="3">
    <location>
        <begin position="12"/>
        <end position="56"/>
    </location>
</feature>
<dbReference type="AlphaFoldDB" id="A0A1G9DD28"/>
<organism evidence="4 5">
    <name type="scientific">Microbulbifer yueqingensis</name>
    <dbReference type="NCBI Taxonomy" id="658219"/>
    <lineage>
        <taxon>Bacteria</taxon>
        <taxon>Pseudomonadati</taxon>
        <taxon>Pseudomonadota</taxon>
        <taxon>Gammaproteobacteria</taxon>
        <taxon>Cellvibrionales</taxon>
        <taxon>Microbulbiferaceae</taxon>
        <taxon>Microbulbifer</taxon>
    </lineage>
</organism>
<keyword evidence="2" id="KW-0732">Signal</keyword>
<evidence type="ECO:0000256" key="1">
    <source>
        <dbReference type="SAM" id="MobiDB-lite"/>
    </source>
</evidence>
<proteinExistence type="predicted"/>
<sequence>MSSRLAGSSLLALLLLAPAAGADGLYRWVDEEGKVHFGDRPPRQAQAEDLSGKLRPVNDAQAVPTGESRSERRVTLATLEDDYDRNRRQQQQREQQQRLRACARLQRQLRIMQGAVAIVDESGDEVRMTERERQQRAAALEREVSRRCG</sequence>
<evidence type="ECO:0000313" key="4">
    <source>
        <dbReference type="EMBL" id="SDK61707.1"/>
    </source>
</evidence>
<dbReference type="Pfam" id="PF13511">
    <property type="entry name" value="DUF4124"/>
    <property type="match status" value="1"/>
</dbReference>
<dbReference type="STRING" id="658219.SAMN05216212_2737"/>
<reference evidence="5" key="1">
    <citation type="submission" date="2016-10" db="EMBL/GenBank/DDBJ databases">
        <authorList>
            <person name="Varghese N."/>
            <person name="Submissions S."/>
        </authorList>
    </citation>
    <scope>NUCLEOTIDE SEQUENCE [LARGE SCALE GENOMIC DNA]</scope>
    <source>
        <strain evidence="5">CGMCC 1.10658</strain>
    </source>
</reference>
<keyword evidence="5" id="KW-1185">Reference proteome</keyword>
<dbReference type="OrthoDB" id="7068596at2"/>
<feature type="signal peptide" evidence="2">
    <location>
        <begin position="1"/>
        <end position="22"/>
    </location>
</feature>
<evidence type="ECO:0000259" key="3">
    <source>
        <dbReference type="Pfam" id="PF13511"/>
    </source>
</evidence>
<evidence type="ECO:0000313" key="5">
    <source>
        <dbReference type="Proteomes" id="UP000199305"/>
    </source>
</evidence>
<dbReference type="InterPro" id="IPR025392">
    <property type="entry name" value="DUF4124"/>
</dbReference>
<gene>
    <name evidence="4" type="ORF">SAMN05216212_2737</name>
</gene>
<dbReference type="RefSeq" id="WP_091515339.1">
    <property type="nucleotide sequence ID" value="NZ_FNFH01000006.1"/>
</dbReference>
<name>A0A1G9DD28_9GAMM</name>
<protein>
    <recommendedName>
        <fullName evidence="3">DUF4124 domain-containing protein</fullName>
    </recommendedName>
</protein>
<dbReference type="Proteomes" id="UP000199305">
    <property type="component" value="Unassembled WGS sequence"/>
</dbReference>